<dbReference type="EMBL" id="JAHRWL010000001">
    <property type="protein sequence ID" value="MBV2358269.1"/>
    <property type="molecule type" value="Genomic_DNA"/>
</dbReference>
<accession>A0ABS6N3V4</accession>
<keyword evidence="2" id="KW-1185">Reference proteome</keyword>
<dbReference type="Proteomes" id="UP001166293">
    <property type="component" value="Unassembled WGS sequence"/>
</dbReference>
<proteinExistence type="predicted"/>
<dbReference type="InterPro" id="IPR045616">
    <property type="entry name" value="DUF6446"/>
</dbReference>
<keyword evidence="1" id="KW-0418">Kinase</keyword>
<dbReference type="RefSeq" id="WP_217776144.1">
    <property type="nucleotide sequence ID" value="NZ_JAHRWL010000001.1"/>
</dbReference>
<evidence type="ECO:0000313" key="2">
    <source>
        <dbReference type="Proteomes" id="UP001166293"/>
    </source>
</evidence>
<dbReference type="Pfam" id="PF20044">
    <property type="entry name" value="DUF6446"/>
    <property type="match status" value="1"/>
</dbReference>
<evidence type="ECO:0000313" key="1">
    <source>
        <dbReference type="EMBL" id="MBV2358269.1"/>
    </source>
</evidence>
<gene>
    <name evidence="1" type="ORF">KUH32_00645</name>
</gene>
<dbReference type="GO" id="GO:0016301">
    <property type="term" value="F:kinase activity"/>
    <property type="evidence" value="ECO:0007669"/>
    <property type="project" value="UniProtKB-KW"/>
</dbReference>
<protein>
    <submittedName>
        <fullName evidence="1">Histidine kinase</fullName>
    </submittedName>
</protein>
<reference evidence="1" key="1">
    <citation type="submission" date="2021-06" db="EMBL/GenBank/DDBJ databases">
        <title>Thalassococcus sp. CAU 1522 isolated from sea sand, Republic of Korea.</title>
        <authorList>
            <person name="Kim W."/>
        </authorList>
    </citation>
    <scope>NUCLEOTIDE SEQUENCE</scope>
    <source>
        <strain evidence="1">CAU 1522</strain>
    </source>
</reference>
<name>A0ABS6N3V4_9RHOB</name>
<comment type="caution">
    <text evidence="1">The sequence shown here is derived from an EMBL/GenBank/DDBJ whole genome shotgun (WGS) entry which is preliminary data.</text>
</comment>
<organism evidence="1 2">
    <name type="scientific">Thalassococcus arenae</name>
    <dbReference type="NCBI Taxonomy" id="2851652"/>
    <lineage>
        <taxon>Bacteria</taxon>
        <taxon>Pseudomonadati</taxon>
        <taxon>Pseudomonadota</taxon>
        <taxon>Alphaproteobacteria</taxon>
        <taxon>Rhodobacterales</taxon>
        <taxon>Roseobacteraceae</taxon>
        <taxon>Thalassococcus</taxon>
    </lineage>
</organism>
<sequence>MTGKVLALVVLLCAVLAGIGVYYTQVYAYYIEVEPSGVDDVQLTPKGSDVPETVLYGDFRAIEKKSSPIGYRACFTTDTPLAQFTDRYEEYVGSSPRVAPGWFDCFDAEEIGTMIANGQARVFTGQRNLFYGIDRVVAITENGRGFIWHEVNECGAKTYDGSPKGEDCPPRDGET</sequence>
<keyword evidence="1" id="KW-0808">Transferase</keyword>